<evidence type="ECO:0000259" key="2">
    <source>
        <dbReference type="PROSITE" id="PS50835"/>
    </source>
</evidence>
<organism evidence="3 4">
    <name type="scientific">Crenichthys baileyi</name>
    <name type="common">White River springfish</name>
    <dbReference type="NCBI Taxonomy" id="28760"/>
    <lineage>
        <taxon>Eukaryota</taxon>
        <taxon>Metazoa</taxon>
        <taxon>Chordata</taxon>
        <taxon>Craniata</taxon>
        <taxon>Vertebrata</taxon>
        <taxon>Euteleostomi</taxon>
        <taxon>Actinopterygii</taxon>
        <taxon>Neopterygii</taxon>
        <taxon>Teleostei</taxon>
        <taxon>Neoteleostei</taxon>
        <taxon>Acanthomorphata</taxon>
        <taxon>Ovalentaria</taxon>
        <taxon>Atherinomorphae</taxon>
        <taxon>Cyprinodontiformes</taxon>
        <taxon>Goodeidae</taxon>
        <taxon>Crenichthys</taxon>
    </lineage>
</organism>
<sequence>MFYGTGPAPEEMGACRWLMFFVSIYLKDVESEASSWTSASPTSVKGLLGSCVVIPCSFNNPDEGNKFDFTGIWLHPNGIVFHSKEPQKVLQQYQNRLELVGDLKEKNCSLKIDALQQSDIGPFNFRVEIKNYDNYSYKNKVSISVIGEPNPIQFSVGEDIKEGQNVSVSCSVSHSCPTSPPGFKWNHPGEEIHQSQQLGDAEWKETSILSFRATHVDHNRPLNCTVTYKGGKKQEQSKIFQVKYAPVNVKVNYNSDVKEGETVALTCSSEAHPPVSRYEWHNATGAQISQGNLYIVSNVSRNIGAMYCTAINAEGQVKSRSVQLKVQYAPDVKTESSCSLEGHWVKCKCIVDSNPASTVTFKLGDKILPGVTGVENGSYTIKVLWKDTESSTFVECSAENMQGSANLKLLLPHDDMDLYIFIVAGAAGCLVVILLVVGVIWTCRGKRRDTSGLNRSTVMTQRALEPPQYASESFSHKGKRFVDDRTLVSNCII</sequence>
<proteinExistence type="predicted"/>
<dbReference type="InterPro" id="IPR036179">
    <property type="entry name" value="Ig-like_dom_sf"/>
</dbReference>
<dbReference type="EMBL" id="JAHHUM010001477">
    <property type="protein sequence ID" value="KAK5611453.1"/>
    <property type="molecule type" value="Genomic_DNA"/>
</dbReference>
<dbReference type="Pfam" id="PF13895">
    <property type="entry name" value="Ig_2"/>
    <property type="match status" value="2"/>
</dbReference>
<dbReference type="Proteomes" id="UP001311232">
    <property type="component" value="Unassembled WGS sequence"/>
</dbReference>
<dbReference type="AlphaFoldDB" id="A0AAV9RQX4"/>
<evidence type="ECO:0000256" key="1">
    <source>
        <dbReference type="SAM" id="Phobius"/>
    </source>
</evidence>
<reference evidence="3 4" key="1">
    <citation type="submission" date="2021-06" db="EMBL/GenBank/DDBJ databases">
        <authorList>
            <person name="Palmer J.M."/>
        </authorList>
    </citation>
    <scope>NUCLEOTIDE SEQUENCE [LARGE SCALE GENOMIC DNA]</scope>
    <source>
        <strain evidence="3 4">MEX-2019</strain>
        <tissue evidence="3">Muscle</tissue>
    </source>
</reference>
<accession>A0AAV9RQX4</accession>
<keyword evidence="1" id="KW-1133">Transmembrane helix</keyword>
<dbReference type="SUPFAM" id="SSF48726">
    <property type="entry name" value="Immunoglobulin"/>
    <property type="match status" value="4"/>
</dbReference>
<name>A0AAV9RQX4_9TELE</name>
<feature type="transmembrane region" description="Helical" evidence="1">
    <location>
        <begin position="418"/>
        <end position="441"/>
    </location>
</feature>
<protein>
    <recommendedName>
        <fullName evidence="2">Ig-like domain-containing protein</fullName>
    </recommendedName>
</protein>
<keyword evidence="1" id="KW-0812">Transmembrane</keyword>
<dbReference type="InterPro" id="IPR003599">
    <property type="entry name" value="Ig_sub"/>
</dbReference>
<evidence type="ECO:0000313" key="4">
    <source>
        <dbReference type="Proteomes" id="UP001311232"/>
    </source>
</evidence>
<gene>
    <name evidence="3" type="ORF">CRENBAI_016331</name>
</gene>
<keyword evidence="1" id="KW-0472">Membrane</keyword>
<dbReference type="PANTHER" id="PTHR46484:SF1">
    <property type="entry name" value="SCHWANN CELL MYELIN PROTEIN-RELATED"/>
    <property type="match status" value="1"/>
</dbReference>
<keyword evidence="4" id="KW-1185">Reference proteome</keyword>
<dbReference type="Gene3D" id="2.60.40.10">
    <property type="entry name" value="Immunoglobulins"/>
    <property type="match status" value="4"/>
</dbReference>
<dbReference type="SMART" id="SM00409">
    <property type="entry name" value="IG"/>
    <property type="match status" value="3"/>
</dbReference>
<dbReference type="InterPro" id="IPR007110">
    <property type="entry name" value="Ig-like_dom"/>
</dbReference>
<dbReference type="InterPro" id="IPR056386">
    <property type="entry name" value="Ig_CD22"/>
</dbReference>
<dbReference type="Pfam" id="PF24518">
    <property type="entry name" value="Ig_CD22"/>
    <property type="match status" value="1"/>
</dbReference>
<dbReference type="PROSITE" id="PS50835">
    <property type="entry name" value="IG_LIKE"/>
    <property type="match status" value="2"/>
</dbReference>
<feature type="domain" description="Ig-like" evidence="2">
    <location>
        <begin position="149"/>
        <end position="240"/>
    </location>
</feature>
<comment type="caution">
    <text evidence="3">The sequence shown here is derived from an EMBL/GenBank/DDBJ whole genome shotgun (WGS) entry which is preliminary data.</text>
</comment>
<evidence type="ECO:0000313" key="3">
    <source>
        <dbReference type="EMBL" id="KAK5611453.1"/>
    </source>
</evidence>
<feature type="domain" description="Ig-like" evidence="2">
    <location>
        <begin position="246"/>
        <end position="323"/>
    </location>
</feature>
<dbReference type="PANTHER" id="PTHR46484">
    <property type="entry name" value="SI:CH211-171H4.5-RELATED"/>
    <property type="match status" value="1"/>
</dbReference>
<dbReference type="InterPro" id="IPR013783">
    <property type="entry name" value="Ig-like_fold"/>
</dbReference>